<dbReference type="AlphaFoldDB" id="A0A068UKK5"/>
<accession>A0A068UKK5</accession>
<evidence type="ECO:0000313" key="2">
    <source>
        <dbReference type="EMBL" id="CDP08734.1"/>
    </source>
</evidence>
<evidence type="ECO:0000313" key="3">
    <source>
        <dbReference type="Proteomes" id="UP000295252"/>
    </source>
</evidence>
<dbReference type="Proteomes" id="UP000295252">
    <property type="component" value="Chromosome IV"/>
</dbReference>
<dbReference type="InterPro" id="IPR035892">
    <property type="entry name" value="C2_domain_sf"/>
</dbReference>
<dbReference type="SMART" id="SM00239">
    <property type="entry name" value="C2"/>
    <property type="match status" value="1"/>
</dbReference>
<dbReference type="EMBL" id="HG739119">
    <property type="protein sequence ID" value="CDP08734.1"/>
    <property type="molecule type" value="Genomic_DNA"/>
</dbReference>
<feature type="domain" description="C2" evidence="1">
    <location>
        <begin position="4"/>
        <end position="126"/>
    </location>
</feature>
<dbReference type="SUPFAM" id="SSF49562">
    <property type="entry name" value="C2 domain (Calcium/lipid-binding domain, CaLB)"/>
    <property type="match status" value="1"/>
</dbReference>
<dbReference type="Gramene" id="CDP08734">
    <property type="protein sequence ID" value="CDP08734"/>
    <property type="gene ID" value="GSCOC_T00027809001"/>
</dbReference>
<dbReference type="InterPro" id="IPR044750">
    <property type="entry name" value="C2_SRC2/BAP"/>
</dbReference>
<dbReference type="PROSITE" id="PS50004">
    <property type="entry name" value="C2"/>
    <property type="match status" value="1"/>
</dbReference>
<proteinExistence type="predicted"/>
<dbReference type="InParanoid" id="A0A068UKK5"/>
<protein>
    <recommendedName>
        <fullName evidence="1">C2 domain-containing protein</fullName>
    </recommendedName>
</protein>
<dbReference type="PhylomeDB" id="A0A068UKK5"/>
<name>A0A068UKK5_COFCA</name>
<dbReference type="Pfam" id="PF00168">
    <property type="entry name" value="C2"/>
    <property type="match status" value="1"/>
</dbReference>
<sequence>MYREREKRNSSMEREDQEGDQILEINLISAQGLKTPSGSRRRMHTYALAWVDPTAKLRTRTDRVGAENPTWNDKFLFRVSSRFLACETSGVTVEIYAVGYIRDYLIGTVRFLLSSCLGKFPSSADAIAIGTPAFTAVQIQRPSGRFHGVLNIAASVCSSACSDFEIFSGASAISFRDLVGAELEKEKEVDRRQRRRLSRIGSSSSVRSSGGESCDFDFSSLDLSSDGAESTTSSSSTASNALKEWNGVRTEVAQKLKEMKNKGGGEGLLCGLMLQRRVRFCQSDQNLRFWEESLES</sequence>
<organism evidence="2 3">
    <name type="scientific">Coffea canephora</name>
    <name type="common">Robusta coffee</name>
    <dbReference type="NCBI Taxonomy" id="49390"/>
    <lineage>
        <taxon>Eukaryota</taxon>
        <taxon>Viridiplantae</taxon>
        <taxon>Streptophyta</taxon>
        <taxon>Embryophyta</taxon>
        <taxon>Tracheophyta</taxon>
        <taxon>Spermatophyta</taxon>
        <taxon>Magnoliopsida</taxon>
        <taxon>eudicotyledons</taxon>
        <taxon>Gunneridae</taxon>
        <taxon>Pentapetalae</taxon>
        <taxon>asterids</taxon>
        <taxon>lamiids</taxon>
        <taxon>Gentianales</taxon>
        <taxon>Rubiaceae</taxon>
        <taxon>Ixoroideae</taxon>
        <taxon>Gardenieae complex</taxon>
        <taxon>Bertiereae - Coffeeae clade</taxon>
        <taxon>Coffeeae</taxon>
        <taxon>Coffea</taxon>
    </lineage>
</organism>
<dbReference type="Gene3D" id="2.60.40.150">
    <property type="entry name" value="C2 domain"/>
    <property type="match status" value="1"/>
</dbReference>
<evidence type="ECO:0000259" key="1">
    <source>
        <dbReference type="PROSITE" id="PS50004"/>
    </source>
</evidence>
<dbReference type="InterPro" id="IPR000008">
    <property type="entry name" value="C2_dom"/>
</dbReference>
<dbReference type="PANTHER" id="PTHR32246:SF69">
    <property type="entry name" value="CALCIUM-DEPENDENT LIPID-BINDING (CALB DOMAIN) FAMILY PROTEIN"/>
    <property type="match status" value="1"/>
</dbReference>
<dbReference type="GO" id="GO:0006952">
    <property type="term" value="P:defense response"/>
    <property type="evidence" value="ECO:0007669"/>
    <property type="project" value="InterPro"/>
</dbReference>
<gene>
    <name evidence="2" type="ORF">GSCOC_T00027809001</name>
</gene>
<dbReference type="STRING" id="49390.A0A068UKK5"/>
<dbReference type="FunCoup" id="A0A068UKK5">
    <property type="interactions" value="224"/>
</dbReference>
<keyword evidence="3" id="KW-1185">Reference proteome</keyword>
<reference evidence="3" key="1">
    <citation type="journal article" date="2014" name="Science">
        <title>The coffee genome provides insight into the convergent evolution of caffeine biosynthesis.</title>
        <authorList>
            <person name="Denoeud F."/>
            <person name="Carretero-Paulet L."/>
            <person name="Dereeper A."/>
            <person name="Droc G."/>
            <person name="Guyot R."/>
            <person name="Pietrella M."/>
            <person name="Zheng C."/>
            <person name="Alberti A."/>
            <person name="Anthony F."/>
            <person name="Aprea G."/>
            <person name="Aury J.M."/>
            <person name="Bento P."/>
            <person name="Bernard M."/>
            <person name="Bocs S."/>
            <person name="Campa C."/>
            <person name="Cenci A."/>
            <person name="Combes M.C."/>
            <person name="Crouzillat D."/>
            <person name="Da Silva C."/>
            <person name="Daddiego L."/>
            <person name="De Bellis F."/>
            <person name="Dussert S."/>
            <person name="Garsmeur O."/>
            <person name="Gayraud T."/>
            <person name="Guignon V."/>
            <person name="Jahn K."/>
            <person name="Jamilloux V."/>
            <person name="Joet T."/>
            <person name="Labadie K."/>
            <person name="Lan T."/>
            <person name="Leclercq J."/>
            <person name="Lepelley M."/>
            <person name="Leroy T."/>
            <person name="Li L.T."/>
            <person name="Librado P."/>
            <person name="Lopez L."/>
            <person name="Munoz A."/>
            <person name="Noel B."/>
            <person name="Pallavicini A."/>
            <person name="Perrotta G."/>
            <person name="Poncet V."/>
            <person name="Pot D."/>
            <person name="Priyono X."/>
            <person name="Rigoreau M."/>
            <person name="Rouard M."/>
            <person name="Rozas J."/>
            <person name="Tranchant-Dubreuil C."/>
            <person name="VanBuren R."/>
            <person name="Zhang Q."/>
            <person name="Andrade A.C."/>
            <person name="Argout X."/>
            <person name="Bertrand B."/>
            <person name="de Kochko A."/>
            <person name="Graziosi G."/>
            <person name="Henry R.J."/>
            <person name="Jayarama X."/>
            <person name="Ming R."/>
            <person name="Nagai C."/>
            <person name="Rounsley S."/>
            <person name="Sankoff D."/>
            <person name="Giuliano G."/>
            <person name="Albert V.A."/>
            <person name="Wincker P."/>
            <person name="Lashermes P."/>
        </authorList>
    </citation>
    <scope>NUCLEOTIDE SEQUENCE [LARGE SCALE GENOMIC DNA]</scope>
    <source>
        <strain evidence="3">cv. DH200-94</strain>
    </source>
</reference>
<dbReference type="OMA" id="MCCFLMK"/>
<dbReference type="OrthoDB" id="1909968at2759"/>
<dbReference type="CDD" id="cd04051">
    <property type="entry name" value="C2_SRC2_like"/>
    <property type="match status" value="1"/>
</dbReference>
<dbReference type="PANTHER" id="PTHR32246">
    <property type="entry name" value="INGRESSION PROTEIN FIC1"/>
    <property type="match status" value="1"/>
</dbReference>